<sequence length="91" mass="9996">MDGRAVLVVPPGDLRFRRSLASGRRHGITGGLGGTVRGVGRWKSPALYDHDRGHYDQVYKEYGFAAVGQPYDSAYPGEPRFIEISLSGRFA</sequence>
<accession>A0A368HIN9</accession>
<dbReference type="Proteomes" id="UP000253250">
    <property type="component" value="Unassembled WGS sequence"/>
</dbReference>
<evidence type="ECO:0000313" key="2">
    <source>
        <dbReference type="Proteomes" id="UP000253250"/>
    </source>
</evidence>
<reference evidence="1 2" key="1">
    <citation type="submission" date="2018-02" db="EMBL/GenBank/DDBJ databases">
        <title>Insights into the biology of acidophilic members of the Acidiferrobacteraceae family derived from comparative genomic analyses.</title>
        <authorList>
            <person name="Issotta F."/>
            <person name="Thyssen C."/>
            <person name="Mena C."/>
            <person name="Moya A."/>
            <person name="Bellenberg S."/>
            <person name="Sproer C."/>
            <person name="Covarrubias P.C."/>
            <person name="Sand W."/>
            <person name="Quatrini R."/>
            <person name="Vera M."/>
        </authorList>
    </citation>
    <scope>NUCLEOTIDE SEQUENCE [LARGE SCALE GENOMIC DNA]</scope>
    <source>
        <strain evidence="2">m-1</strain>
    </source>
</reference>
<name>A0A368HIN9_9GAMM</name>
<keyword evidence="2" id="KW-1185">Reference proteome</keyword>
<comment type="caution">
    <text evidence="1">The sequence shown here is derived from an EMBL/GenBank/DDBJ whole genome shotgun (WGS) entry which is preliminary data.</text>
</comment>
<organism evidence="1 2">
    <name type="scientific">Acidiferrobacter thiooxydans</name>
    <dbReference type="NCBI Taxonomy" id="163359"/>
    <lineage>
        <taxon>Bacteria</taxon>
        <taxon>Pseudomonadati</taxon>
        <taxon>Pseudomonadota</taxon>
        <taxon>Gammaproteobacteria</taxon>
        <taxon>Acidiferrobacterales</taxon>
        <taxon>Acidiferrobacteraceae</taxon>
        <taxon>Acidiferrobacter</taxon>
    </lineage>
</organism>
<evidence type="ECO:0000313" key="1">
    <source>
        <dbReference type="EMBL" id="RCN59242.1"/>
    </source>
</evidence>
<protein>
    <submittedName>
        <fullName evidence="1">Uncharacterized protein</fullName>
    </submittedName>
</protein>
<dbReference type="EMBL" id="PSYR01000001">
    <property type="protein sequence ID" value="RCN59242.1"/>
    <property type="molecule type" value="Genomic_DNA"/>
</dbReference>
<proteinExistence type="predicted"/>
<dbReference type="AlphaFoldDB" id="A0A368HIN9"/>
<gene>
    <name evidence="1" type="ORF">C4900_05920</name>
</gene>